<accession>A0A3S1CMM1</accession>
<gene>
    <name evidence="1" type="ORF">DSM106972_042340</name>
</gene>
<dbReference type="AlphaFoldDB" id="A0A3S1CMM1"/>
<protein>
    <submittedName>
        <fullName evidence="1">Uncharacterized protein</fullName>
    </submittedName>
</protein>
<evidence type="ECO:0000313" key="2">
    <source>
        <dbReference type="Proteomes" id="UP000271624"/>
    </source>
</evidence>
<reference evidence="1" key="2">
    <citation type="journal article" date="2019" name="Genome Biol. Evol.">
        <title>Day and night: Metabolic profiles and evolutionary relationships of six axenic non-marine cyanobacteria.</title>
        <authorList>
            <person name="Will S.E."/>
            <person name="Henke P."/>
            <person name="Boedeker C."/>
            <person name="Huang S."/>
            <person name="Brinkmann H."/>
            <person name="Rohde M."/>
            <person name="Jarek M."/>
            <person name="Friedl T."/>
            <person name="Seufert S."/>
            <person name="Schumacher M."/>
            <person name="Overmann J."/>
            <person name="Neumann-Schaal M."/>
            <person name="Petersen J."/>
        </authorList>
    </citation>
    <scope>NUCLEOTIDE SEQUENCE [LARGE SCALE GENOMIC DNA]</scope>
    <source>
        <strain evidence="1">PCC 7102</strain>
    </source>
</reference>
<proteinExistence type="predicted"/>
<organism evidence="1 2">
    <name type="scientific">Dulcicalothrix desertica PCC 7102</name>
    <dbReference type="NCBI Taxonomy" id="232991"/>
    <lineage>
        <taxon>Bacteria</taxon>
        <taxon>Bacillati</taxon>
        <taxon>Cyanobacteriota</taxon>
        <taxon>Cyanophyceae</taxon>
        <taxon>Nostocales</taxon>
        <taxon>Calotrichaceae</taxon>
        <taxon>Dulcicalothrix</taxon>
    </lineage>
</organism>
<comment type="caution">
    <text evidence="1">The sequence shown here is derived from an EMBL/GenBank/DDBJ whole genome shotgun (WGS) entry which is preliminary data.</text>
</comment>
<sequence length="54" mass="6245">MNAIEMILNATEMVSMNAIEMIGNVTEKTTIRKETEEEKIQDEEEFIVMVLLIK</sequence>
<dbReference type="Proteomes" id="UP000271624">
    <property type="component" value="Unassembled WGS sequence"/>
</dbReference>
<dbReference type="EMBL" id="RSCL01000010">
    <property type="protein sequence ID" value="RUT04665.1"/>
    <property type="molecule type" value="Genomic_DNA"/>
</dbReference>
<name>A0A3S1CMM1_9CYAN</name>
<evidence type="ECO:0000313" key="1">
    <source>
        <dbReference type="EMBL" id="RUT04665.1"/>
    </source>
</evidence>
<reference evidence="1" key="1">
    <citation type="submission" date="2018-12" db="EMBL/GenBank/DDBJ databases">
        <authorList>
            <person name="Will S."/>
            <person name="Neumann-Schaal M."/>
            <person name="Henke P."/>
        </authorList>
    </citation>
    <scope>NUCLEOTIDE SEQUENCE</scope>
    <source>
        <strain evidence="1">PCC 7102</strain>
    </source>
</reference>
<keyword evidence="2" id="KW-1185">Reference proteome</keyword>